<reference evidence="2" key="1">
    <citation type="submission" date="2020-10" db="EMBL/GenBank/DDBJ databases">
        <title>Genome sequence of the unusual species of purple photosynthetic bacteria, Phaeovibrio sulfidiphilus DSM 23193, type strain.</title>
        <authorList>
            <person name="Kyndt J.A."/>
            <person name="Meyer T.E."/>
        </authorList>
    </citation>
    <scope>NUCLEOTIDE SEQUENCE</scope>
    <source>
        <strain evidence="2">DSM 23193</strain>
    </source>
</reference>
<dbReference type="Proteomes" id="UP000631034">
    <property type="component" value="Unassembled WGS sequence"/>
</dbReference>
<keyword evidence="1" id="KW-0862">Zinc</keyword>
<evidence type="ECO:0000313" key="2">
    <source>
        <dbReference type="EMBL" id="MBE1236688.1"/>
    </source>
</evidence>
<dbReference type="InterPro" id="IPR011257">
    <property type="entry name" value="DNA_glycosylase"/>
</dbReference>
<dbReference type="InterPro" id="IPR005019">
    <property type="entry name" value="Adenine_glyco"/>
</dbReference>
<keyword evidence="1" id="KW-0479">Metal-binding</keyword>
<gene>
    <name evidence="2" type="ORF">IHV25_03350</name>
</gene>
<evidence type="ECO:0000313" key="3">
    <source>
        <dbReference type="Proteomes" id="UP000631034"/>
    </source>
</evidence>
<evidence type="ECO:0000256" key="1">
    <source>
        <dbReference type="PIRSR" id="PIRSR605019-1"/>
    </source>
</evidence>
<protein>
    <submittedName>
        <fullName evidence="2">DNA-3-methyladenine glycosylase I</fullName>
    </submittedName>
</protein>
<keyword evidence="3" id="KW-1185">Reference proteome</keyword>
<dbReference type="InterPro" id="IPR052891">
    <property type="entry name" value="DNA-3mA_glycosylase"/>
</dbReference>
<dbReference type="PANTHER" id="PTHR30037">
    <property type="entry name" value="DNA-3-METHYLADENINE GLYCOSYLASE 1"/>
    <property type="match status" value="1"/>
</dbReference>
<dbReference type="PANTHER" id="PTHR30037:SF4">
    <property type="entry name" value="DNA-3-METHYLADENINE GLYCOSYLASE I"/>
    <property type="match status" value="1"/>
</dbReference>
<sequence>MSSYCDIAPGHPLHGPYHDTEYGFPSTDETVLFERLCLEIFQAGLSWELVLRRREALNRAFCGFDVDTLVLWGEEDVERLMQDPSIIRNRLKIRAVLKNAATVHSFRARYGGFFLWLQKKNPKTLEEWVKLFKSEFFFTGPEIVSEFLMSLSLLPGAHREDCPVHHQIRSLSCPWTNDGTETAG</sequence>
<dbReference type="Gene3D" id="1.10.340.30">
    <property type="entry name" value="Hypothetical protein, domain 2"/>
    <property type="match status" value="1"/>
</dbReference>
<proteinExistence type="predicted"/>
<feature type="binding site" evidence="1">
    <location>
        <position position="18"/>
    </location>
    <ligand>
        <name>Zn(2+)</name>
        <dbReference type="ChEBI" id="CHEBI:29105"/>
    </ligand>
</feature>
<organism evidence="2 3">
    <name type="scientific">Phaeovibrio sulfidiphilus</name>
    <dbReference type="NCBI Taxonomy" id="1220600"/>
    <lineage>
        <taxon>Bacteria</taxon>
        <taxon>Pseudomonadati</taxon>
        <taxon>Pseudomonadota</taxon>
        <taxon>Alphaproteobacteria</taxon>
        <taxon>Rhodospirillales</taxon>
        <taxon>Rhodospirillaceae</taxon>
        <taxon>Phaeovibrio</taxon>
    </lineage>
</organism>
<dbReference type="AlphaFoldDB" id="A0A8J6YLC1"/>
<dbReference type="Pfam" id="PF03352">
    <property type="entry name" value="Adenine_glyco"/>
    <property type="match status" value="1"/>
</dbReference>
<accession>A0A8J6YLC1</accession>
<feature type="binding site" evidence="1">
    <location>
        <position position="5"/>
    </location>
    <ligand>
        <name>Zn(2+)</name>
        <dbReference type="ChEBI" id="CHEBI:29105"/>
    </ligand>
</feature>
<name>A0A8J6YLC1_9PROT</name>
<comment type="caution">
    <text evidence="2">The sequence shown here is derived from an EMBL/GenBank/DDBJ whole genome shotgun (WGS) entry which is preliminary data.</text>
</comment>
<dbReference type="RefSeq" id="WP_192533682.1">
    <property type="nucleotide sequence ID" value="NZ_JACZHT010000002.1"/>
</dbReference>
<dbReference type="GO" id="GO:0046872">
    <property type="term" value="F:metal ion binding"/>
    <property type="evidence" value="ECO:0007669"/>
    <property type="project" value="UniProtKB-KW"/>
</dbReference>
<dbReference type="GO" id="GO:0006284">
    <property type="term" value="P:base-excision repair"/>
    <property type="evidence" value="ECO:0007669"/>
    <property type="project" value="InterPro"/>
</dbReference>
<dbReference type="EMBL" id="JACZHT010000002">
    <property type="protein sequence ID" value="MBE1236688.1"/>
    <property type="molecule type" value="Genomic_DNA"/>
</dbReference>
<dbReference type="GO" id="GO:0008725">
    <property type="term" value="F:DNA-3-methyladenine glycosylase activity"/>
    <property type="evidence" value="ECO:0007669"/>
    <property type="project" value="InterPro"/>
</dbReference>
<dbReference type="SUPFAM" id="SSF48150">
    <property type="entry name" value="DNA-glycosylase"/>
    <property type="match status" value="1"/>
</dbReference>